<dbReference type="Proteomes" id="UP001205105">
    <property type="component" value="Unassembled WGS sequence"/>
</dbReference>
<comment type="caution">
    <text evidence="4">The sequence shown here is derived from an EMBL/GenBank/DDBJ whole genome shotgun (WGS) entry which is preliminary data.</text>
</comment>
<name>A0AAD5H2B4_9CHLO</name>
<dbReference type="PANTHER" id="PTHR48051">
    <property type="match status" value="1"/>
</dbReference>
<dbReference type="GO" id="GO:0005930">
    <property type="term" value="C:axoneme"/>
    <property type="evidence" value="ECO:0007669"/>
    <property type="project" value="UniProtKB-SubCell"/>
</dbReference>
<dbReference type="SUPFAM" id="SSF52047">
    <property type="entry name" value="RNI-like"/>
    <property type="match status" value="1"/>
</dbReference>
<accession>A0AAD5H2B4</accession>
<gene>
    <name evidence="4" type="ORF">COHA_005024</name>
</gene>
<comment type="subcellular location">
    <subcellularLocation>
        <location evidence="1">Cytoplasm</location>
        <location evidence="1">Cytoskeleton</location>
        <location evidence="1">Cilium axoneme</location>
    </subcellularLocation>
</comment>
<evidence type="ECO:0000256" key="1">
    <source>
        <dbReference type="ARBA" id="ARBA00004430"/>
    </source>
</evidence>
<proteinExistence type="predicted"/>
<dbReference type="PANTHER" id="PTHR48051:SF1">
    <property type="entry name" value="RAS SUPPRESSOR PROTEIN 1"/>
    <property type="match status" value="1"/>
</dbReference>
<dbReference type="Gene3D" id="3.80.10.10">
    <property type="entry name" value="Ribonuclease Inhibitor"/>
    <property type="match status" value="2"/>
</dbReference>
<sequence>MESLAAWLARRASLLRSLRIDWIAEHVDAAMPVSSVLQQSMPGLTSLSVQWGDGRGSFKLLACLARHHPQLTALAVGIGGQRPFEEEILIDGREDQPPMTWLTGLQRLRQLHLSGFNLHPSTAVALGQLTGLASLAVNVMGGDVRQALQASLQQLRSLTSLSAAFPWQHPEQEEEEDEQEEGPPLDVGGLPSLAVLQLAGGEVCSLGASGSPLTWLQLHDTKFGMEELCQCSRLVGLKASLYSFNNSLFTFCFGEAGDQPERDLPDGSLPALRTLTLCVSESDPEFAGREPMVLPDELCTFTALTQLVVQASPVRIQTAQDWRRSMAESSLWGLSLEVPDSKTLERESFAEDKESAPSLEVGPDFYLPHLQELSLLNCRLLKVPEFIADLPELHTLRLSGNPFGIAWGPTDFPGLPGTVCKTLQRLELRGCFLQAVPPYLSHLTALTALDLSGNRTLEIAPSDVHIFSCLTGLRKLRLAKPPGLVHEAAEWRQGSVEALLDLQRTCSWLDLRHALQREGSGMP</sequence>
<reference evidence="4" key="1">
    <citation type="submission" date="2020-11" db="EMBL/GenBank/DDBJ databases">
        <title>Chlorella ohadii genome sequencing and assembly.</title>
        <authorList>
            <person name="Murik O."/>
            <person name="Treves H."/>
            <person name="Kedem I."/>
            <person name="Shotland Y."/>
            <person name="Kaplan A."/>
        </authorList>
    </citation>
    <scope>NUCLEOTIDE SEQUENCE</scope>
    <source>
        <strain evidence="4">1</strain>
    </source>
</reference>
<keyword evidence="2" id="KW-0433">Leucine-rich repeat</keyword>
<evidence type="ECO:0000313" key="5">
    <source>
        <dbReference type="Proteomes" id="UP001205105"/>
    </source>
</evidence>
<evidence type="ECO:0000256" key="2">
    <source>
        <dbReference type="ARBA" id="ARBA00022614"/>
    </source>
</evidence>
<keyword evidence="5" id="KW-1185">Reference proteome</keyword>
<keyword evidence="3" id="KW-0677">Repeat</keyword>
<dbReference type="InterPro" id="IPR032675">
    <property type="entry name" value="LRR_dom_sf"/>
</dbReference>
<protein>
    <submittedName>
        <fullName evidence="4">Uncharacterized protein</fullName>
    </submittedName>
</protein>
<dbReference type="EMBL" id="JADXDR010000065">
    <property type="protein sequence ID" value="KAI7841251.1"/>
    <property type="molecule type" value="Genomic_DNA"/>
</dbReference>
<dbReference type="AlphaFoldDB" id="A0AAD5H2B4"/>
<dbReference type="InterPro" id="IPR050216">
    <property type="entry name" value="LRR_domain-containing"/>
</dbReference>
<evidence type="ECO:0000256" key="3">
    <source>
        <dbReference type="ARBA" id="ARBA00022737"/>
    </source>
</evidence>
<organism evidence="4 5">
    <name type="scientific">Chlorella ohadii</name>
    <dbReference type="NCBI Taxonomy" id="2649997"/>
    <lineage>
        <taxon>Eukaryota</taxon>
        <taxon>Viridiplantae</taxon>
        <taxon>Chlorophyta</taxon>
        <taxon>core chlorophytes</taxon>
        <taxon>Trebouxiophyceae</taxon>
        <taxon>Chlorellales</taxon>
        <taxon>Chlorellaceae</taxon>
        <taxon>Chlorella clade</taxon>
        <taxon>Chlorella</taxon>
    </lineage>
</organism>
<evidence type="ECO:0000313" key="4">
    <source>
        <dbReference type="EMBL" id="KAI7841251.1"/>
    </source>
</evidence>